<dbReference type="PANTHER" id="PTHR14490">
    <property type="entry name" value="ZINC FINGER, ZZ TYPE"/>
    <property type="match status" value="1"/>
</dbReference>
<feature type="compositionally biased region" description="Polar residues" evidence="3">
    <location>
        <begin position="881"/>
        <end position="902"/>
    </location>
</feature>
<dbReference type="GO" id="GO:0005730">
    <property type="term" value="C:nucleolus"/>
    <property type="evidence" value="ECO:0007669"/>
    <property type="project" value="TreeGrafter"/>
</dbReference>
<evidence type="ECO:0000256" key="2">
    <source>
        <dbReference type="ARBA" id="ARBA00017294"/>
    </source>
</evidence>
<dbReference type="GO" id="GO:0000447">
    <property type="term" value="P:endonucleolytic cleavage in ITS1 to separate SSU-rRNA from 5.8S rRNA and LSU-rRNA from tricistronic rRNA transcript (SSU-rRNA, 5.8S rRNA, LSU-rRNA)"/>
    <property type="evidence" value="ECO:0007669"/>
    <property type="project" value="TreeGrafter"/>
</dbReference>
<feature type="compositionally biased region" description="Polar residues" evidence="3">
    <location>
        <begin position="734"/>
        <end position="746"/>
    </location>
</feature>
<evidence type="ECO:0000256" key="3">
    <source>
        <dbReference type="SAM" id="MobiDB-lite"/>
    </source>
</evidence>
<dbReference type="Proteomes" id="UP000075920">
    <property type="component" value="Unassembled WGS sequence"/>
</dbReference>
<dbReference type="PANTHER" id="PTHR14490:SF5">
    <property type="entry name" value="PROTEIN KRI1 HOMOLOG"/>
    <property type="match status" value="1"/>
</dbReference>
<feature type="compositionally biased region" description="Basic and acidic residues" evidence="3">
    <location>
        <begin position="787"/>
        <end position="801"/>
    </location>
</feature>
<dbReference type="GO" id="GO:0030686">
    <property type="term" value="C:90S preribosome"/>
    <property type="evidence" value="ECO:0007669"/>
    <property type="project" value="TreeGrafter"/>
</dbReference>
<dbReference type="AlphaFoldDB" id="A0A182WJL5"/>
<keyword evidence="6" id="KW-1185">Reference proteome</keyword>
<evidence type="ECO:0000313" key="6">
    <source>
        <dbReference type="Proteomes" id="UP000075920"/>
    </source>
</evidence>
<name>A0A182WJL5_9DIPT</name>
<comment type="similarity">
    <text evidence="1">Belongs to the KRI1 family.</text>
</comment>
<proteinExistence type="inferred from homology"/>
<dbReference type="EnsemblMetazoa" id="AMIN010569-RA">
    <property type="protein sequence ID" value="AMIN010569-PA"/>
    <property type="gene ID" value="AMIN010569"/>
</dbReference>
<dbReference type="InterPro" id="IPR018034">
    <property type="entry name" value="Kri1"/>
</dbReference>
<dbReference type="VEuPathDB" id="VectorBase:AMIN010569"/>
<feature type="region of interest" description="Disordered" evidence="3">
    <location>
        <begin position="686"/>
        <end position="857"/>
    </location>
</feature>
<sequence length="908" mass="105766">NFYLRLCVWQHWFQHVFDSNDVAHVITTHVGGARCLLRVLNVGTILGKMGDKKILFDESDQETELNELEFRTNKNYAKHYDEFRKKEILGQLKNLKEEIGSSDSSDDETTDEEIVDPDFDKEFFRTLAFLKRKDKSKYKEQQTFFENVKPVQEVALTKRHHKEKPMTVKDYERKVMLEKGGLFEDEEEEYPLVRSDSPTLVEEENQIKDEIKQALNKLGDDDSEDETLRQGKGGGLLKHRKKSAAETEKEQSDYIEWLADKKAKEPPSEEVKVLEPLKHFWSNEKLSKEDAFLKDYILNKRFVQNSGEVPTYDDIVATSEDEEELEKQEDYERKYNFRFEEPDSEFIKQFPRVVEDSMRVERNKRKETRKALKERKQKEKEQQKQELEELKAMKLKEIREKIQRLKDIAATENLAMNEEDLESEFDPDEHDRRMKSMFNDEYYGVDEGDQKPEFPDLDEELGIENYDVEHLDDDDAEEDAGPHCEDDDFVMDCDYEETVKPGKSAKETHQQELLKSTGKGKKKGRRQSKFREVLKAEKPLFDPEDEKTYGEYIDEYYKLDYEDMIGDVPCRFRYVETVPNDFGLTVEEILMANTRDLNKWASVKKAVQMRPKDVELNEIEMYRRKAANEYMKRKILPSLYAAEEDEQMDEEIQNRKQKVASIVPKVEKNGDKPIIKKEKIAKINAEKDYGESKSNGNNTDNANEPNGAIRTSSKKMKIKKEKLSDNEDDAPQLESVSNAVDTTGTRIKTESKAESGEVIKKKKKKDKQPPGHVGTQEASSTSNFETMKAKTNSDKKLENHKHQQKRKREQCGEGAHNTKPNGHWNGSKKGRFDPVNSSGTQKWRGNGAARPRQVETAADQRLRAFGINPTKFRRKQIYGKQAQTNNAGRRTFELSTNVSPQNKHTKFE</sequence>
<feature type="region of interest" description="Disordered" evidence="3">
    <location>
        <begin position="213"/>
        <end position="251"/>
    </location>
</feature>
<evidence type="ECO:0000313" key="5">
    <source>
        <dbReference type="EnsemblMetazoa" id="AMIN010569-PA"/>
    </source>
</evidence>
<feature type="domain" description="Kri1-like C-terminal" evidence="4">
    <location>
        <begin position="548"/>
        <end position="634"/>
    </location>
</feature>
<organism evidence="5 6">
    <name type="scientific">Anopheles minimus</name>
    <dbReference type="NCBI Taxonomy" id="112268"/>
    <lineage>
        <taxon>Eukaryota</taxon>
        <taxon>Metazoa</taxon>
        <taxon>Ecdysozoa</taxon>
        <taxon>Arthropoda</taxon>
        <taxon>Hexapoda</taxon>
        <taxon>Insecta</taxon>
        <taxon>Pterygota</taxon>
        <taxon>Neoptera</taxon>
        <taxon>Endopterygota</taxon>
        <taxon>Diptera</taxon>
        <taxon>Nematocera</taxon>
        <taxon>Culicoidea</taxon>
        <taxon>Culicidae</taxon>
        <taxon>Anophelinae</taxon>
        <taxon>Anopheles</taxon>
    </lineage>
</organism>
<dbReference type="Pfam" id="PF12936">
    <property type="entry name" value="Kri1_C"/>
    <property type="match status" value="1"/>
</dbReference>
<protein>
    <recommendedName>
        <fullName evidence="2">Protein KRI1 homolog</fullName>
    </recommendedName>
</protein>
<feature type="compositionally biased region" description="Basic and acidic residues" evidence="3">
    <location>
        <begin position="500"/>
        <end position="512"/>
    </location>
</feature>
<evidence type="ECO:0000259" key="4">
    <source>
        <dbReference type="Pfam" id="PF12936"/>
    </source>
</evidence>
<dbReference type="Pfam" id="PF05178">
    <property type="entry name" value="Kri1"/>
    <property type="match status" value="1"/>
</dbReference>
<feature type="region of interest" description="Disordered" evidence="3">
    <location>
        <begin position="359"/>
        <end position="385"/>
    </location>
</feature>
<reference evidence="6" key="1">
    <citation type="submission" date="2013-03" db="EMBL/GenBank/DDBJ databases">
        <title>The Genome Sequence of Anopheles minimus MINIMUS1.</title>
        <authorList>
            <consortium name="The Broad Institute Genomics Platform"/>
            <person name="Neafsey D.E."/>
            <person name="Walton C."/>
            <person name="Walker B."/>
            <person name="Young S.K."/>
            <person name="Zeng Q."/>
            <person name="Gargeya S."/>
            <person name="Fitzgerald M."/>
            <person name="Haas B."/>
            <person name="Abouelleil A."/>
            <person name="Allen A.W."/>
            <person name="Alvarado L."/>
            <person name="Arachchi H.M."/>
            <person name="Berlin A.M."/>
            <person name="Chapman S.B."/>
            <person name="Gainer-Dewar J."/>
            <person name="Goldberg J."/>
            <person name="Griggs A."/>
            <person name="Gujja S."/>
            <person name="Hansen M."/>
            <person name="Howarth C."/>
            <person name="Imamovic A."/>
            <person name="Ireland A."/>
            <person name="Larimer J."/>
            <person name="McCowan C."/>
            <person name="Murphy C."/>
            <person name="Pearson M."/>
            <person name="Poon T.W."/>
            <person name="Priest M."/>
            <person name="Roberts A."/>
            <person name="Saif S."/>
            <person name="Shea T."/>
            <person name="Sisk P."/>
            <person name="Sykes S."/>
            <person name="Wortman J."/>
            <person name="Nusbaum C."/>
            <person name="Birren B."/>
        </authorList>
    </citation>
    <scope>NUCLEOTIDE SEQUENCE [LARGE SCALE GENOMIC DNA]</scope>
    <source>
        <strain evidence="6">MINIMUS1</strain>
    </source>
</reference>
<accession>A0A182WJL5</accession>
<reference evidence="5" key="2">
    <citation type="submission" date="2020-05" db="UniProtKB">
        <authorList>
            <consortium name="EnsemblMetazoa"/>
        </authorList>
    </citation>
    <scope>IDENTIFICATION</scope>
    <source>
        <strain evidence="5">MINIMUS1</strain>
    </source>
</reference>
<feature type="compositionally biased region" description="Basic and acidic residues" evidence="3">
    <location>
        <begin position="369"/>
        <end position="385"/>
    </location>
</feature>
<feature type="compositionally biased region" description="Basic residues" evidence="3">
    <location>
        <begin position="518"/>
        <end position="528"/>
    </location>
</feature>
<feature type="compositionally biased region" description="Polar residues" evidence="3">
    <location>
        <begin position="692"/>
        <end position="704"/>
    </location>
</feature>
<feature type="region of interest" description="Disordered" evidence="3">
    <location>
        <begin position="500"/>
        <end position="528"/>
    </location>
</feature>
<feature type="compositionally biased region" description="Polar residues" evidence="3">
    <location>
        <begin position="776"/>
        <end position="785"/>
    </location>
</feature>
<feature type="compositionally biased region" description="Basic and acidic residues" evidence="3">
    <location>
        <begin position="747"/>
        <end position="759"/>
    </location>
</feature>
<evidence type="ECO:0000256" key="1">
    <source>
        <dbReference type="ARBA" id="ARBA00007473"/>
    </source>
</evidence>
<dbReference type="InterPro" id="IPR024626">
    <property type="entry name" value="Kri1-like_C"/>
</dbReference>
<dbReference type="STRING" id="112268.A0A182WJL5"/>
<feature type="region of interest" description="Disordered" evidence="3">
    <location>
        <begin position="880"/>
        <end position="908"/>
    </location>
</feature>